<organism evidence="3 4">
    <name type="scientific">Mucor velutinosus</name>
    <dbReference type="NCBI Taxonomy" id="708070"/>
    <lineage>
        <taxon>Eukaryota</taxon>
        <taxon>Fungi</taxon>
        <taxon>Fungi incertae sedis</taxon>
        <taxon>Mucoromycota</taxon>
        <taxon>Mucoromycotina</taxon>
        <taxon>Mucoromycetes</taxon>
        <taxon>Mucorales</taxon>
        <taxon>Mucorineae</taxon>
        <taxon>Mucoraceae</taxon>
        <taxon>Mucor</taxon>
    </lineage>
</organism>
<feature type="compositionally biased region" description="Basic and acidic residues" evidence="2">
    <location>
        <begin position="40"/>
        <end position="51"/>
    </location>
</feature>
<dbReference type="GeneID" id="89948683"/>
<reference evidence="3 4" key="1">
    <citation type="submission" date="2022-11" db="EMBL/GenBank/DDBJ databases">
        <title>Mucor velutinosus strain NIH1002 WGS.</title>
        <authorList>
            <person name="Subramanian P."/>
            <person name="Mullikin J.C."/>
            <person name="Segre J.A."/>
            <person name="Zelazny A.M."/>
        </authorList>
    </citation>
    <scope>NUCLEOTIDE SEQUENCE [LARGE SCALE GENOMIC DNA]</scope>
    <source>
        <strain evidence="3 4">NIH1002</strain>
    </source>
</reference>
<keyword evidence="4" id="KW-1185">Reference proteome</keyword>
<dbReference type="RefSeq" id="XP_064677232.1">
    <property type="nucleotide sequence ID" value="XM_064824296.1"/>
</dbReference>
<name>A0AAN7D9T3_9FUNG</name>
<dbReference type="Proteomes" id="UP001304243">
    <property type="component" value="Unassembled WGS sequence"/>
</dbReference>
<evidence type="ECO:0000256" key="1">
    <source>
        <dbReference type="SAM" id="Coils"/>
    </source>
</evidence>
<feature type="coiled-coil region" evidence="1">
    <location>
        <begin position="132"/>
        <end position="159"/>
    </location>
</feature>
<evidence type="ECO:0000313" key="3">
    <source>
        <dbReference type="EMBL" id="KAK4510566.1"/>
    </source>
</evidence>
<protein>
    <submittedName>
        <fullName evidence="3">Uncharacterized protein</fullName>
    </submittedName>
</protein>
<evidence type="ECO:0000256" key="2">
    <source>
        <dbReference type="SAM" id="MobiDB-lite"/>
    </source>
</evidence>
<dbReference type="EMBL" id="JASEJX010000033">
    <property type="protein sequence ID" value="KAK4510566.1"/>
    <property type="molecule type" value="Genomic_DNA"/>
</dbReference>
<gene>
    <name evidence="3" type="ORF">ATC70_004997</name>
</gene>
<feature type="region of interest" description="Disordered" evidence="2">
    <location>
        <begin position="40"/>
        <end position="66"/>
    </location>
</feature>
<dbReference type="AlphaFoldDB" id="A0AAN7D9T3"/>
<proteinExistence type="predicted"/>
<accession>A0AAN7D9T3</accession>
<sequence>MPTHYQQHGFILKTRQSQQMLNRKRQDASKIIVILKRRLQDQQQHHMEPSARKKRRGNPSNHLTCKSLPKKHTLAADNTAKSKFDGLITELESSYDWLATINVVYTSLRQTYNKSKWSIEQQGNVTRLCDMEKELLIAYDDLNLQINQLEKKRHQYGAKTDTTESNVERERERWDHCLHACCAELTPLL</sequence>
<evidence type="ECO:0000313" key="4">
    <source>
        <dbReference type="Proteomes" id="UP001304243"/>
    </source>
</evidence>
<keyword evidence="1" id="KW-0175">Coiled coil</keyword>
<comment type="caution">
    <text evidence="3">The sequence shown here is derived from an EMBL/GenBank/DDBJ whole genome shotgun (WGS) entry which is preliminary data.</text>
</comment>